<keyword evidence="5 7" id="KW-1133">Transmembrane helix</keyword>
<reference evidence="9 10" key="1">
    <citation type="submission" date="2017-03" db="EMBL/GenBank/DDBJ databases">
        <authorList>
            <person name="Afonso C.L."/>
            <person name="Miller P.J."/>
            <person name="Scott M.A."/>
            <person name="Spackman E."/>
            <person name="Goraichik I."/>
            <person name="Dimitrov K.M."/>
            <person name="Suarez D.L."/>
            <person name="Swayne D.E."/>
        </authorList>
    </citation>
    <scope>NUCLEOTIDE SEQUENCE [LARGE SCALE GENOMIC DNA]</scope>
    <source>
        <strain evidence="9">PRJEB14757</strain>
    </source>
</reference>
<evidence type="ECO:0000256" key="7">
    <source>
        <dbReference type="SAM" id="Phobius"/>
    </source>
</evidence>
<dbReference type="InterPro" id="IPR035906">
    <property type="entry name" value="MetI-like_sf"/>
</dbReference>
<evidence type="ECO:0000256" key="3">
    <source>
        <dbReference type="ARBA" id="ARBA00022475"/>
    </source>
</evidence>
<feature type="transmembrane region" description="Helical" evidence="7">
    <location>
        <begin position="217"/>
        <end position="235"/>
    </location>
</feature>
<dbReference type="AlphaFoldDB" id="A0A1W1HAP7"/>
<feature type="domain" description="ABC transmembrane type-1" evidence="8">
    <location>
        <begin position="78"/>
        <end position="234"/>
    </location>
</feature>
<accession>A0A1W1HAP7</accession>
<dbReference type="SUPFAM" id="SSF161098">
    <property type="entry name" value="MetI-like"/>
    <property type="match status" value="1"/>
</dbReference>
<dbReference type="STRING" id="1246637.MTBBW1_1840003"/>
<dbReference type="PANTHER" id="PTHR30151:SF0">
    <property type="entry name" value="ABC TRANSPORTER PERMEASE PROTEIN MJ0413-RELATED"/>
    <property type="match status" value="1"/>
</dbReference>
<keyword evidence="6 7" id="KW-0472">Membrane</keyword>
<keyword evidence="10" id="KW-1185">Reference proteome</keyword>
<feature type="transmembrane region" description="Helical" evidence="7">
    <location>
        <begin position="92"/>
        <end position="113"/>
    </location>
</feature>
<evidence type="ECO:0000259" key="8">
    <source>
        <dbReference type="Pfam" id="PF00528"/>
    </source>
</evidence>
<feature type="transmembrane region" description="Helical" evidence="7">
    <location>
        <begin position="7"/>
        <end position="27"/>
    </location>
</feature>
<dbReference type="Pfam" id="PF00528">
    <property type="entry name" value="BPD_transp_1"/>
    <property type="match status" value="1"/>
</dbReference>
<evidence type="ECO:0000256" key="6">
    <source>
        <dbReference type="ARBA" id="ARBA00023136"/>
    </source>
</evidence>
<dbReference type="Proteomes" id="UP000191931">
    <property type="component" value="Unassembled WGS sequence"/>
</dbReference>
<gene>
    <name evidence="9" type="ORF">MTBBW1_1840003</name>
</gene>
<dbReference type="Gene3D" id="1.10.3720.10">
    <property type="entry name" value="MetI-like"/>
    <property type="match status" value="1"/>
</dbReference>
<sequence>MLFKRIFQFIIVYFTGIISLMIIKYTLSLSNYVIPGLPELAETACDHFGQYFFDVINTLSVTLLGQIISIFMAFAVGIAGRKSSWTGSFIKVTAYNIQAFPIVALAPIIFILLGDGFLSRLLIASMICYFPLLLSVLGIMASPVKDMEHFYLVTGKMRWQLEIKIRAFENLGKLTTVITGSATLAMAGTIVGEFIAANAGIGYSIRVALYQSDLGKILIALLMIGIVISIYQGFLETVGERIKAKWLGTSAESTSLTKEV</sequence>
<feature type="transmembrane region" description="Helical" evidence="7">
    <location>
        <begin position="119"/>
        <end position="141"/>
    </location>
</feature>
<dbReference type="GO" id="GO:0005886">
    <property type="term" value="C:plasma membrane"/>
    <property type="evidence" value="ECO:0007669"/>
    <property type="project" value="UniProtKB-SubCell"/>
</dbReference>
<evidence type="ECO:0000256" key="1">
    <source>
        <dbReference type="ARBA" id="ARBA00004651"/>
    </source>
</evidence>
<dbReference type="PANTHER" id="PTHR30151">
    <property type="entry name" value="ALKANE SULFONATE ABC TRANSPORTER-RELATED, MEMBRANE SUBUNIT"/>
    <property type="match status" value="1"/>
</dbReference>
<evidence type="ECO:0000313" key="9">
    <source>
        <dbReference type="EMBL" id="SLM29492.1"/>
    </source>
</evidence>
<keyword evidence="3" id="KW-1003">Cell membrane</keyword>
<proteinExistence type="predicted"/>
<keyword evidence="4 7" id="KW-0812">Transmembrane</keyword>
<dbReference type="InterPro" id="IPR000515">
    <property type="entry name" value="MetI-like"/>
</dbReference>
<evidence type="ECO:0000256" key="2">
    <source>
        <dbReference type="ARBA" id="ARBA00022448"/>
    </source>
</evidence>
<feature type="transmembrane region" description="Helical" evidence="7">
    <location>
        <begin position="174"/>
        <end position="197"/>
    </location>
</feature>
<evidence type="ECO:0000313" key="10">
    <source>
        <dbReference type="Proteomes" id="UP000191931"/>
    </source>
</evidence>
<evidence type="ECO:0000256" key="4">
    <source>
        <dbReference type="ARBA" id="ARBA00022692"/>
    </source>
</evidence>
<dbReference type="OrthoDB" id="9792509at2"/>
<protein>
    <submittedName>
        <fullName evidence="9">Binding-protein-dependent transport systems inner membrane component</fullName>
    </submittedName>
</protein>
<keyword evidence="2" id="KW-0813">Transport</keyword>
<dbReference type="EMBL" id="FWEV01000095">
    <property type="protein sequence ID" value="SLM29492.1"/>
    <property type="molecule type" value="Genomic_DNA"/>
</dbReference>
<comment type="subcellular location">
    <subcellularLocation>
        <location evidence="1">Cell membrane</location>
        <topology evidence="1">Multi-pass membrane protein</topology>
    </subcellularLocation>
</comment>
<name>A0A1W1HAP7_9BACT</name>
<dbReference type="RefSeq" id="WP_080806485.1">
    <property type="nucleotide sequence ID" value="NZ_LT828554.1"/>
</dbReference>
<organism evidence="9 10">
    <name type="scientific">Desulfamplus magnetovallimortis</name>
    <dbReference type="NCBI Taxonomy" id="1246637"/>
    <lineage>
        <taxon>Bacteria</taxon>
        <taxon>Pseudomonadati</taxon>
        <taxon>Thermodesulfobacteriota</taxon>
        <taxon>Desulfobacteria</taxon>
        <taxon>Desulfobacterales</taxon>
        <taxon>Desulfobacteraceae</taxon>
        <taxon>Desulfamplus</taxon>
    </lineage>
</organism>
<feature type="transmembrane region" description="Helical" evidence="7">
    <location>
        <begin position="59"/>
        <end position="80"/>
    </location>
</feature>
<dbReference type="GO" id="GO:0055085">
    <property type="term" value="P:transmembrane transport"/>
    <property type="evidence" value="ECO:0007669"/>
    <property type="project" value="InterPro"/>
</dbReference>
<evidence type="ECO:0000256" key="5">
    <source>
        <dbReference type="ARBA" id="ARBA00022989"/>
    </source>
</evidence>